<keyword evidence="5" id="KW-0346">Stress response</keyword>
<evidence type="ECO:0000256" key="6">
    <source>
        <dbReference type="ARBA" id="ARBA00023186"/>
    </source>
</evidence>
<name>A0A540W6L9_9ACTN</name>
<evidence type="ECO:0000256" key="2">
    <source>
        <dbReference type="ARBA" id="ARBA00022553"/>
    </source>
</evidence>
<keyword evidence="3" id="KW-0547">Nucleotide-binding</keyword>
<dbReference type="AlphaFoldDB" id="A0A540W6L9"/>
<dbReference type="InterPro" id="IPR018181">
    <property type="entry name" value="Heat_shock_70_CS"/>
</dbReference>
<dbReference type="OrthoDB" id="3891149at2"/>
<dbReference type="EMBL" id="VIGB01000003">
    <property type="protein sequence ID" value="TQF04668.1"/>
    <property type="molecule type" value="Genomic_DNA"/>
</dbReference>
<dbReference type="SUPFAM" id="SSF53067">
    <property type="entry name" value="Actin-like ATPase domain"/>
    <property type="match status" value="2"/>
</dbReference>
<accession>A0A540W6L9</accession>
<dbReference type="GO" id="GO:0140662">
    <property type="term" value="F:ATP-dependent protein folding chaperone"/>
    <property type="evidence" value="ECO:0007669"/>
    <property type="project" value="InterPro"/>
</dbReference>
<evidence type="ECO:0000256" key="4">
    <source>
        <dbReference type="ARBA" id="ARBA00022840"/>
    </source>
</evidence>
<gene>
    <name evidence="8" type="ORF">E6W39_23660</name>
</gene>
<dbReference type="Proteomes" id="UP000319103">
    <property type="component" value="Unassembled WGS sequence"/>
</dbReference>
<dbReference type="GO" id="GO:0005524">
    <property type="term" value="F:ATP binding"/>
    <property type="evidence" value="ECO:0007669"/>
    <property type="project" value="UniProtKB-KW"/>
</dbReference>
<dbReference type="InterPro" id="IPR029047">
    <property type="entry name" value="HSP70_peptide-bd_sf"/>
</dbReference>
<sequence>MYRTLGIDLGTTNSVAAWMRHGNAEVIRNQDGEPATPSAVALDNDGGLLVGAPALGRRGAGQDVIWAVKRLMGRQFDDPEVQQAVRHLGAGGYAVSGAPDGGVLVRLGQRDYTPVQISAMVLRRIKRDAEARTGERFDRAVITVPAYFHEPQIAATRDAGQLAGFHVARVLTEPTAAALAHGYTAGTEDAPAVLVYDLGGGTFDVSVLTLVTELTDNLALGGDRLLGGEDFDHLLAERLEDRLRDQQPGYDPLPGDSRLLRVQAEQTKIRLSGVDRTEVLLPSLGKTAVNFRAAVDRSDFEQLIRPQVEATVAEVLTTLRSASLLPEDIDHVLLVGGSSSVPLVRERLADVFGAEKLRSDVDPMLCVAQGAAVQTALLAELECPGCLAKCPLTANSCPDCGAGLVGRPTVDCPGCHIPADAALGSCPLCAAALPDAEAEPPVNDQAPNRSCPGCGLPVPDGTRVCPACDTVLADGAEQAGLRCAGCGEVNPAGATACLFCDEPFPVADPQNVTAHPLGLKLKDGRFSVLVEKGTPYPFEPILRTYNLNASTGDTLELAFYEGEFRHADRNSPFGTVHCQLPQGISGTHRLTVSVELSTDRLVIVRASMEGEEFVVQQFRRSVVPPRIRERAAEVRRDLAHYVQRWHRELTEAEMDVHQGALSTLDRIIEGEGIDDSLDSLLDETDERRRQQTFIRNQDADAYLFRQHLGALLPAATDAELSRVRDELRRARDVADFIRAYRIAEQIRELVAGLGPDMRRVMLSCAFANEERLQPKLRRDIETAKRELDTAHANGDTRRKEAAFDSFLRFQSEVDDQLAAGQDRKPRIVRPED</sequence>
<comment type="similarity">
    <text evidence="1">Belongs to the heat shock protein 70 family.</text>
</comment>
<dbReference type="PROSITE" id="PS00297">
    <property type="entry name" value="HSP70_1"/>
    <property type="match status" value="1"/>
</dbReference>
<keyword evidence="6" id="KW-0143">Chaperone</keyword>
<comment type="caution">
    <text evidence="8">The sequence shown here is derived from an EMBL/GenBank/DDBJ whole genome shotgun (WGS) entry which is preliminary data.</text>
</comment>
<dbReference type="InterPro" id="IPR043129">
    <property type="entry name" value="ATPase_NBD"/>
</dbReference>
<organism evidence="8 9">
    <name type="scientific">Kitasatospora acidiphila</name>
    <dbReference type="NCBI Taxonomy" id="2567942"/>
    <lineage>
        <taxon>Bacteria</taxon>
        <taxon>Bacillati</taxon>
        <taxon>Actinomycetota</taxon>
        <taxon>Actinomycetes</taxon>
        <taxon>Kitasatosporales</taxon>
        <taxon>Streptomycetaceae</taxon>
        <taxon>Kitasatospora</taxon>
    </lineage>
</organism>
<dbReference type="PRINTS" id="PR00301">
    <property type="entry name" value="HEATSHOCK70"/>
</dbReference>
<dbReference type="Pfam" id="PF12773">
    <property type="entry name" value="DZR"/>
    <property type="match status" value="1"/>
</dbReference>
<reference evidence="8 9" key="1">
    <citation type="submission" date="2019-06" db="EMBL/GenBank/DDBJ databases">
        <title>Description of Kitasatospora acidophila sp. nov. isolated from pine grove soil, and reclassification of Streptomyces novaecaesareae to Kitasatospora novaeceasareae comb. nov.</title>
        <authorList>
            <person name="Kim M.J."/>
        </authorList>
    </citation>
    <scope>NUCLEOTIDE SEQUENCE [LARGE SCALE GENOMIC DNA]</scope>
    <source>
        <strain evidence="8 9">MMS16-CNU292</strain>
    </source>
</reference>
<keyword evidence="4" id="KW-0067">ATP-binding</keyword>
<evidence type="ECO:0000313" key="9">
    <source>
        <dbReference type="Proteomes" id="UP000319103"/>
    </source>
</evidence>
<dbReference type="InterPro" id="IPR013126">
    <property type="entry name" value="Hsp_70_fam"/>
</dbReference>
<dbReference type="Gene3D" id="3.90.640.10">
    <property type="entry name" value="Actin, Chain A, domain 4"/>
    <property type="match status" value="1"/>
</dbReference>
<dbReference type="Pfam" id="PF00012">
    <property type="entry name" value="HSP70"/>
    <property type="match status" value="1"/>
</dbReference>
<evidence type="ECO:0000256" key="3">
    <source>
        <dbReference type="ARBA" id="ARBA00022741"/>
    </source>
</evidence>
<dbReference type="PANTHER" id="PTHR19375">
    <property type="entry name" value="HEAT SHOCK PROTEIN 70KDA"/>
    <property type="match status" value="1"/>
</dbReference>
<dbReference type="Gene3D" id="3.30.420.40">
    <property type="match status" value="2"/>
</dbReference>
<protein>
    <submittedName>
        <fullName evidence="8">Hsp70 family protein</fullName>
    </submittedName>
</protein>
<proteinExistence type="inferred from homology"/>
<dbReference type="SUPFAM" id="SSF100920">
    <property type="entry name" value="Heat shock protein 70kD (HSP70), peptide-binding domain"/>
    <property type="match status" value="1"/>
</dbReference>
<dbReference type="PROSITE" id="PS00329">
    <property type="entry name" value="HSP70_2"/>
    <property type="match status" value="1"/>
</dbReference>
<keyword evidence="2" id="KW-0597">Phosphoprotein</keyword>
<dbReference type="InterPro" id="IPR025874">
    <property type="entry name" value="DZR"/>
</dbReference>
<keyword evidence="9" id="KW-1185">Reference proteome</keyword>
<dbReference type="Gene3D" id="2.60.34.10">
    <property type="entry name" value="Substrate Binding Domain Of DNAk, Chain A, domain 1"/>
    <property type="match status" value="1"/>
</dbReference>
<dbReference type="RefSeq" id="WP_141635227.1">
    <property type="nucleotide sequence ID" value="NZ_VIGB01000003.1"/>
</dbReference>
<evidence type="ECO:0000313" key="8">
    <source>
        <dbReference type="EMBL" id="TQF04668.1"/>
    </source>
</evidence>
<evidence type="ECO:0000256" key="1">
    <source>
        <dbReference type="ARBA" id="ARBA00007381"/>
    </source>
</evidence>
<evidence type="ECO:0000256" key="5">
    <source>
        <dbReference type="ARBA" id="ARBA00023016"/>
    </source>
</evidence>
<evidence type="ECO:0000259" key="7">
    <source>
        <dbReference type="Pfam" id="PF12773"/>
    </source>
</evidence>
<feature type="domain" description="DZANK-type" evidence="7">
    <location>
        <begin position="451"/>
        <end position="500"/>
    </location>
</feature>
<dbReference type="CDD" id="cd24029">
    <property type="entry name" value="ASKHA_NBD_HSP70_DnaK_HscA_HscC"/>
    <property type="match status" value="1"/>
</dbReference>